<proteinExistence type="predicted"/>
<keyword evidence="3" id="KW-1185">Reference proteome</keyword>
<name>A0A1M4Y8X5_9HYPH</name>
<evidence type="ECO:0000256" key="1">
    <source>
        <dbReference type="SAM" id="Phobius"/>
    </source>
</evidence>
<organism evidence="2 3">
    <name type="scientific">Kaistia soli DSM 19436</name>
    <dbReference type="NCBI Taxonomy" id="1122133"/>
    <lineage>
        <taxon>Bacteria</taxon>
        <taxon>Pseudomonadati</taxon>
        <taxon>Pseudomonadota</taxon>
        <taxon>Alphaproteobacteria</taxon>
        <taxon>Hyphomicrobiales</taxon>
        <taxon>Kaistiaceae</taxon>
        <taxon>Kaistia</taxon>
    </lineage>
</organism>
<keyword evidence="1" id="KW-1133">Transmembrane helix</keyword>
<feature type="transmembrane region" description="Helical" evidence="1">
    <location>
        <begin position="31"/>
        <end position="48"/>
    </location>
</feature>
<evidence type="ECO:0000313" key="3">
    <source>
        <dbReference type="Proteomes" id="UP000184485"/>
    </source>
</evidence>
<dbReference type="Proteomes" id="UP000184485">
    <property type="component" value="Unassembled WGS sequence"/>
</dbReference>
<keyword evidence="1" id="KW-0812">Transmembrane</keyword>
<keyword evidence="1" id="KW-0472">Membrane</keyword>
<dbReference type="AlphaFoldDB" id="A0A1M4Y8X5"/>
<dbReference type="STRING" id="1122133.SAMN02745157_1456"/>
<dbReference type="EMBL" id="FQUP01000001">
    <property type="protein sequence ID" value="SHF02100.1"/>
    <property type="molecule type" value="Genomic_DNA"/>
</dbReference>
<gene>
    <name evidence="2" type="ORF">SAMN02745157_1456</name>
</gene>
<reference evidence="2 3" key="1">
    <citation type="submission" date="2016-11" db="EMBL/GenBank/DDBJ databases">
        <authorList>
            <person name="Jaros S."/>
            <person name="Januszkiewicz K."/>
            <person name="Wedrychowicz H."/>
        </authorList>
    </citation>
    <scope>NUCLEOTIDE SEQUENCE [LARGE SCALE GENOMIC DNA]</scope>
    <source>
        <strain evidence="2 3">DSM 19436</strain>
    </source>
</reference>
<accession>A0A1M4Y8X5</accession>
<protein>
    <submittedName>
        <fullName evidence="2">Uncharacterized protein</fullName>
    </submittedName>
</protein>
<dbReference type="RefSeq" id="WP_175561746.1">
    <property type="nucleotide sequence ID" value="NZ_FQUP01000001.1"/>
</dbReference>
<evidence type="ECO:0000313" key="2">
    <source>
        <dbReference type="EMBL" id="SHF02100.1"/>
    </source>
</evidence>
<sequence>MSRPSVSDLVAIVGVGLIGFGAWLIFPPAGYIVVGSLLLAGAVLGARGA</sequence>